<sequence>MVAGYGFYNIRDNLHAAADKMAIQHLRKLGEAKVGDTVQVELSKYDRGPLDCNYLLAYITEINEERSLYKQKLVKYDSLDFSKEFGLRGINDLESLSGGQGIVSCSCQGACKNCMCKQKNVPCNSKSHNGKQNLKCINKL</sequence>
<dbReference type="EMBL" id="CAJNOC010002866">
    <property type="protein sequence ID" value="CAF0955615.1"/>
    <property type="molecule type" value="Genomic_DNA"/>
</dbReference>
<accession>A0A814DKA0</accession>
<keyword evidence="2" id="KW-1185">Reference proteome</keyword>
<evidence type="ECO:0000313" key="1">
    <source>
        <dbReference type="EMBL" id="CAF0955615.1"/>
    </source>
</evidence>
<dbReference type="Proteomes" id="UP000663879">
    <property type="component" value="Unassembled WGS sequence"/>
</dbReference>
<dbReference type="AlphaFoldDB" id="A0A814DKA0"/>
<reference evidence="1" key="1">
    <citation type="submission" date="2021-02" db="EMBL/GenBank/DDBJ databases">
        <authorList>
            <person name="Nowell W R."/>
        </authorList>
    </citation>
    <scope>NUCLEOTIDE SEQUENCE</scope>
    <source>
        <strain evidence="1">Ploen Becks lab</strain>
    </source>
</reference>
<gene>
    <name evidence="1" type="ORF">OXX778_LOCUS14178</name>
</gene>
<protein>
    <submittedName>
        <fullName evidence="1">Uncharacterized protein</fullName>
    </submittedName>
</protein>
<proteinExistence type="predicted"/>
<name>A0A814DKA0_9BILA</name>
<evidence type="ECO:0000313" key="2">
    <source>
        <dbReference type="Proteomes" id="UP000663879"/>
    </source>
</evidence>
<comment type="caution">
    <text evidence="1">The sequence shown here is derived from an EMBL/GenBank/DDBJ whole genome shotgun (WGS) entry which is preliminary data.</text>
</comment>
<dbReference type="OrthoDB" id="6773637at2759"/>
<organism evidence="1 2">
    <name type="scientific">Brachionus calyciflorus</name>
    <dbReference type="NCBI Taxonomy" id="104777"/>
    <lineage>
        <taxon>Eukaryota</taxon>
        <taxon>Metazoa</taxon>
        <taxon>Spiralia</taxon>
        <taxon>Gnathifera</taxon>
        <taxon>Rotifera</taxon>
        <taxon>Eurotatoria</taxon>
        <taxon>Monogononta</taxon>
        <taxon>Pseudotrocha</taxon>
        <taxon>Ploima</taxon>
        <taxon>Brachionidae</taxon>
        <taxon>Brachionus</taxon>
    </lineage>
</organism>